<organism evidence="1 2">
    <name type="scientific">Muricoccus nepalensis</name>
    <dbReference type="NCBI Taxonomy" id="1854500"/>
    <lineage>
        <taxon>Bacteria</taxon>
        <taxon>Pseudomonadati</taxon>
        <taxon>Pseudomonadota</taxon>
        <taxon>Alphaproteobacteria</taxon>
        <taxon>Acetobacterales</taxon>
        <taxon>Roseomonadaceae</taxon>
        <taxon>Muricoccus</taxon>
    </lineage>
</organism>
<protein>
    <submittedName>
        <fullName evidence="1">Uncharacterized protein</fullName>
    </submittedName>
</protein>
<evidence type="ECO:0000313" key="2">
    <source>
        <dbReference type="Proteomes" id="UP000317078"/>
    </source>
</evidence>
<evidence type="ECO:0000313" key="1">
    <source>
        <dbReference type="EMBL" id="TPG61342.1"/>
    </source>
</evidence>
<dbReference type="EMBL" id="RCZP01000001">
    <property type="protein sequence ID" value="TPG61342.1"/>
    <property type="molecule type" value="Genomic_DNA"/>
</dbReference>
<dbReference type="RefSeq" id="WP_140881070.1">
    <property type="nucleotide sequence ID" value="NZ_RCZP01000001.1"/>
</dbReference>
<keyword evidence="2" id="KW-1185">Reference proteome</keyword>
<gene>
    <name evidence="1" type="ORF">EAH89_01980</name>
</gene>
<accession>A0A502GIE8</accession>
<name>A0A502GIE8_9PROT</name>
<reference evidence="1 2" key="1">
    <citation type="journal article" date="2019" name="Environ. Microbiol.">
        <title>Species interactions and distinct microbial communities in high Arctic permafrost affected cryosols are associated with the CH4 and CO2 gas fluxes.</title>
        <authorList>
            <person name="Altshuler I."/>
            <person name="Hamel J."/>
            <person name="Turney S."/>
            <person name="Magnuson E."/>
            <person name="Levesque R."/>
            <person name="Greer C."/>
            <person name="Whyte L.G."/>
        </authorList>
    </citation>
    <scope>NUCLEOTIDE SEQUENCE [LARGE SCALE GENOMIC DNA]</scope>
    <source>
        <strain evidence="1 2">S9.3B</strain>
    </source>
</reference>
<dbReference type="Proteomes" id="UP000317078">
    <property type="component" value="Unassembled WGS sequence"/>
</dbReference>
<dbReference type="OrthoDB" id="8019539at2"/>
<dbReference type="AlphaFoldDB" id="A0A502GIE8"/>
<sequence length="155" mass="16682">MNLPPTVSDAEIEAAATLLATTPDLGLSLPPAELQRIARIALAGAAQVRQPRLVRSDGAAFGIGTAFSTGRALWRCTDIGTRSVAAVRIDRVVTPRPLGEAQTWATDESAADPRKLSRWLNGPPYQLAEFLFDEGDLEAVRIVPREKVAVWDPTP</sequence>
<proteinExistence type="predicted"/>
<comment type="caution">
    <text evidence="1">The sequence shown here is derived from an EMBL/GenBank/DDBJ whole genome shotgun (WGS) entry which is preliminary data.</text>
</comment>